<organism evidence="1 2">
    <name type="scientific">Dreissena polymorpha</name>
    <name type="common">Zebra mussel</name>
    <name type="synonym">Mytilus polymorpha</name>
    <dbReference type="NCBI Taxonomy" id="45954"/>
    <lineage>
        <taxon>Eukaryota</taxon>
        <taxon>Metazoa</taxon>
        <taxon>Spiralia</taxon>
        <taxon>Lophotrochozoa</taxon>
        <taxon>Mollusca</taxon>
        <taxon>Bivalvia</taxon>
        <taxon>Autobranchia</taxon>
        <taxon>Heteroconchia</taxon>
        <taxon>Euheterodonta</taxon>
        <taxon>Imparidentia</taxon>
        <taxon>Neoheterodontei</taxon>
        <taxon>Myida</taxon>
        <taxon>Dreissenoidea</taxon>
        <taxon>Dreissenidae</taxon>
        <taxon>Dreissena</taxon>
    </lineage>
</organism>
<dbReference type="AlphaFoldDB" id="A0A9D4K115"/>
<gene>
    <name evidence="1" type="ORF">DPMN_104311</name>
</gene>
<evidence type="ECO:0000313" key="2">
    <source>
        <dbReference type="Proteomes" id="UP000828390"/>
    </source>
</evidence>
<reference evidence="1" key="1">
    <citation type="journal article" date="2019" name="bioRxiv">
        <title>The Genome of the Zebra Mussel, Dreissena polymorpha: A Resource for Invasive Species Research.</title>
        <authorList>
            <person name="McCartney M.A."/>
            <person name="Auch B."/>
            <person name="Kono T."/>
            <person name="Mallez S."/>
            <person name="Zhang Y."/>
            <person name="Obille A."/>
            <person name="Becker A."/>
            <person name="Abrahante J.E."/>
            <person name="Garbe J."/>
            <person name="Badalamenti J.P."/>
            <person name="Herman A."/>
            <person name="Mangelson H."/>
            <person name="Liachko I."/>
            <person name="Sullivan S."/>
            <person name="Sone E.D."/>
            <person name="Koren S."/>
            <person name="Silverstein K.A.T."/>
            <person name="Beckman K.B."/>
            <person name="Gohl D.M."/>
        </authorList>
    </citation>
    <scope>NUCLEOTIDE SEQUENCE</scope>
    <source>
        <strain evidence="1">Duluth1</strain>
        <tissue evidence="1">Whole animal</tissue>
    </source>
</reference>
<keyword evidence="2" id="KW-1185">Reference proteome</keyword>
<reference evidence="1" key="2">
    <citation type="submission" date="2020-11" db="EMBL/GenBank/DDBJ databases">
        <authorList>
            <person name="McCartney M.A."/>
            <person name="Auch B."/>
            <person name="Kono T."/>
            <person name="Mallez S."/>
            <person name="Becker A."/>
            <person name="Gohl D.M."/>
            <person name="Silverstein K.A.T."/>
            <person name="Koren S."/>
            <person name="Bechman K.B."/>
            <person name="Herman A."/>
            <person name="Abrahante J.E."/>
            <person name="Garbe J."/>
        </authorList>
    </citation>
    <scope>NUCLEOTIDE SEQUENCE</scope>
    <source>
        <strain evidence="1">Duluth1</strain>
        <tissue evidence="1">Whole animal</tissue>
    </source>
</reference>
<proteinExistence type="predicted"/>
<sequence length="70" mass="8079">MDKELHKSLIEWKPINERLMSARFNSAYAKLTIVVCYAPTEVAEDTEKTPSTTNYMKSLNQHQNMIAFLS</sequence>
<protein>
    <submittedName>
        <fullName evidence="1">Uncharacterized protein</fullName>
    </submittedName>
</protein>
<name>A0A9D4K115_DREPO</name>
<dbReference type="EMBL" id="JAIWYP010000004">
    <property type="protein sequence ID" value="KAH3831051.1"/>
    <property type="molecule type" value="Genomic_DNA"/>
</dbReference>
<accession>A0A9D4K115</accession>
<evidence type="ECO:0000313" key="1">
    <source>
        <dbReference type="EMBL" id="KAH3831051.1"/>
    </source>
</evidence>
<dbReference type="Proteomes" id="UP000828390">
    <property type="component" value="Unassembled WGS sequence"/>
</dbReference>
<comment type="caution">
    <text evidence="1">The sequence shown here is derived from an EMBL/GenBank/DDBJ whole genome shotgun (WGS) entry which is preliminary data.</text>
</comment>